<keyword evidence="4" id="KW-1185">Reference proteome</keyword>
<feature type="region of interest" description="Disordered" evidence="1">
    <location>
        <begin position="176"/>
        <end position="198"/>
    </location>
</feature>
<feature type="domain" description="Transposase InsH N-terminal" evidence="2">
    <location>
        <begin position="22"/>
        <end position="111"/>
    </location>
</feature>
<dbReference type="AlphaFoldDB" id="A0A1H2JF82"/>
<evidence type="ECO:0000313" key="3">
    <source>
        <dbReference type="EMBL" id="SDU55053.1"/>
    </source>
</evidence>
<dbReference type="PANTHER" id="PTHR33408">
    <property type="entry name" value="TRANSPOSASE"/>
    <property type="match status" value="1"/>
</dbReference>
<accession>A0A1H2JF82</accession>
<evidence type="ECO:0000256" key="1">
    <source>
        <dbReference type="SAM" id="MobiDB-lite"/>
    </source>
</evidence>
<dbReference type="Proteomes" id="UP000182977">
    <property type="component" value="Chromosome I"/>
</dbReference>
<dbReference type="Pfam" id="PF05598">
    <property type="entry name" value="DUF772"/>
    <property type="match status" value="1"/>
</dbReference>
<evidence type="ECO:0000259" key="2">
    <source>
        <dbReference type="Pfam" id="PF05598"/>
    </source>
</evidence>
<dbReference type="STRING" id="419479.SAMN04488563_2633"/>
<reference evidence="4" key="1">
    <citation type="submission" date="2016-10" db="EMBL/GenBank/DDBJ databases">
        <authorList>
            <person name="Varghese N."/>
            <person name="Submissions S."/>
        </authorList>
    </citation>
    <scope>NUCLEOTIDE SEQUENCE [LARGE SCALE GENOMIC DNA]</scope>
    <source>
        <strain evidence="4">DSM 45079</strain>
    </source>
</reference>
<gene>
    <name evidence="3" type="ORF">SAMN04488563_2633</name>
</gene>
<dbReference type="InterPro" id="IPR008490">
    <property type="entry name" value="Transposase_InsH_N"/>
</dbReference>
<proteinExistence type="predicted"/>
<dbReference type="PANTHER" id="PTHR33408:SF2">
    <property type="entry name" value="TRANSPOSASE DDE DOMAIN-CONTAINING PROTEIN"/>
    <property type="match status" value="1"/>
</dbReference>
<evidence type="ECO:0000313" key="4">
    <source>
        <dbReference type="Proteomes" id="UP000182977"/>
    </source>
</evidence>
<organism evidence="3 4">
    <name type="scientific">Jiangella alkaliphila</name>
    <dbReference type="NCBI Taxonomy" id="419479"/>
    <lineage>
        <taxon>Bacteria</taxon>
        <taxon>Bacillati</taxon>
        <taxon>Actinomycetota</taxon>
        <taxon>Actinomycetes</taxon>
        <taxon>Jiangellales</taxon>
        <taxon>Jiangellaceae</taxon>
        <taxon>Jiangella</taxon>
    </lineage>
</organism>
<sequence length="346" mass="38569">MAKGYRPVDRDQAFLLPPSMTDWLPGDHLVWFVIAAVKRMDTTAFHARARLGSVGRRGFDPDMLLTLFIYAMAHGVSSSRQIERLCGTDVAFRIICASDVPDHTVLARFRRDHGQALEDLLTASLLLATELGMVRLGTVAFDGTKIAANASMGANRSEAHLRKLARQYLGRAAATDDAEDELFGEDQRGDELPEDLTDHTRRGERISQALAEIERRRAAEQAGTEAERAAAAEYVAKAGDPAGRAPTGQAPKAADPVAVARARWQREHDRAGVLNLSCKAGWARIGPGVFASWPREDSLCRSRRRLSIPRMRQLVGWRRCCRMRRLIICWRMPSRPGHRWMVFMGC</sequence>
<name>A0A1H2JF82_9ACTN</name>
<dbReference type="EMBL" id="LT629791">
    <property type="protein sequence ID" value="SDU55053.1"/>
    <property type="molecule type" value="Genomic_DNA"/>
</dbReference>
<protein>
    <submittedName>
        <fullName evidence="3">Transposase</fullName>
    </submittedName>
</protein>
<feature type="compositionally biased region" description="Basic and acidic residues" evidence="1">
    <location>
        <begin position="185"/>
        <end position="198"/>
    </location>
</feature>